<dbReference type="VEuPathDB" id="FungiDB:Malapachy_4264"/>
<feature type="chain" id="PRO_5005857760" evidence="2">
    <location>
        <begin position="23"/>
        <end position="639"/>
    </location>
</feature>
<proteinExistence type="predicted"/>
<evidence type="ECO:0000256" key="2">
    <source>
        <dbReference type="SAM" id="SignalP"/>
    </source>
</evidence>
<dbReference type="PANTHER" id="PTHR31956">
    <property type="entry name" value="NON-SPECIFIC PHOSPHOLIPASE C4-RELATED"/>
    <property type="match status" value="1"/>
</dbReference>
<dbReference type="CDD" id="cd16014">
    <property type="entry name" value="PLC"/>
    <property type="match status" value="1"/>
</dbReference>
<accession>A0A0N0RS85</accession>
<dbReference type="InterPro" id="IPR007312">
    <property type="entry name" value="Phosphoesterase"/>
</dbReference>
<dbReference type="GeneID" id="28730591"/>
<keyword evidence="2" id="KW-0732">Signal</keyword>
<dbReference type="OrthoDB" id="5135119at2759"/>
<dbReference type="EMBL" id="LGAV01000004">
    <property type="protein sequence ID" value="KOS14222.1"/>
    <property type="molecule type" value="Genomic_DNA"/>
</dbReference>
<keyword evidence="4" id="KW-1185">Reference proteome</keyword>
<evidence type="ECO:0000256" key="1">
    <source>
        <dbReference type="ARBA" id="ARBA00022801"/>
    </source>
</evidence>
<dbReference type="Proteomes" id="UP000037751">
    <property type="component" value="Unassembled WGS sequence"/>
</dbReference>
<evidence type="ECO:0000313" key="4">
    <source>
        <dbReference type="Proteomes" id="UP000037751"/>
    </source>
</evidence>
<reference evidence="3 4" key="1">
    <citation type="submission" date="2015-07" db="EMBL/GenBank/DDBJ databases">
        <title>Draft Genome Sequence of Malassezia furfur CBS1878 and Malassezia pachydermatis CBS1879.</title>
        <authorList>
            <person name="Triana S."/>
            <person name="Ohm R."/>
            <person name="Gonzalez A."/>
            <person name="DeCock H."/>
            <person name="Restrepo S."/>
            <person name="Celis A."/>
        </authorList>
    </citation>
    <scope>NUCLEOTIDE SEQUENCE [LARGE SCALE GENOMIC DNA]</scope>
    <source>
        <strain evidence="3 4">CBS 1879</strain>
    </source>
</reference>
<organism evidence="3 4">
    <name type="scientific">Malassezia pachydermatis</name>
    <dbReference type="NCBI Taxonomy" id="77020"/>
    <lineage>
        <taxon>Eukaryota</taxon>
        <taxon>Fungi</taxon>
        <taxon>Dikarya</taxon>
        <taxon>Basidiomycota</taxon>
        <taxon>Ustilaginomycotina</taxon>
        <taxon>Malasseziomycetes</taxon>
        <taxon>Malasseziales</taxon>
        <taxon>Malasseziaceae</taxon>
        <taxon>Malassezia</taxon>
    </lineage>
</organism>
<dbReference type="AlphaFoldDB" id="A0A0N0RS85"/>
<name>A0A0N0RS85_9BASI</name>
<evidence type="ECO:0000313" key="3">
    <source>
        <dbReference type="EMBL" id="KOS14222.1"/>
    </source>
</evidence>
<dbReference type="PANTHER" id="PTHR31956:SF1">
    <property type="entry name" value="NON-SPECIFIC PHOSPHOLIPASE C1"/>
    <property type="match status" value="1"/>
</dbReference>
<comment type="caution">
    <text evidence="3">The sequence shown here is derived from an EMBL/GenBank/DDBJ whole genome shotgun (WGS) entry which is preliminary data.</text>
</comment>
<protein>
    <submittedName>
        <fullName evidence="3">Putative phospholipase c</fullName>
    </submittedName>
</protein>
<feature type="signal peptide" evidence="2">
    <location>
        <begin position="1"/>
        <end position="22"/>
    </location>
</feature>
<dbReference type="Pfam" id="PF04185">
    <property type="entry name" value="Phosphoesterase"/>
    <property type="match status" value="1"/>
</dbReference>
<dbReference type="InterPro" id="IPR017850">
    <property type="entry name" value="Alkaline_phosphatase_core_sf"/>
</dbReference>
<dbReference type="STRING" id="77020.A0A0N0RS85"/>
<dbReference type="GO" id="GO:0042578">
    <property type="term" value="F:phosphoric ester hydrolase activity"/>
    <property type="evidence" value="ECO:0007669"/>
    <property type="project" value="UniProtKB-ARBA"/>
</dbReference>
<keyword evidence="1" id="KW-0378">Hydrolase</keyword>
<dbReference type="Gene3D" id="3.40.720.10">
    <property type="entry name" value="Alkaline Phosphatase, subunit A"/>
    <property type="match status" value="2"/>
</dbReference>
<dbReference type="RefSeq" id="XP_017991854.1">
    <property type="nucleotide sequence ID" value="XM_018138715.1"/>
</dbReference>
<sequence length="639" mass="71524">MFGYKAFFASVSLALAASSAMAKDSLKDIEHVIIFMQENRAFDHYFGTMAGVRGFSDPNVQIKDDGKSIFYQHVDSSVKPAPPSNVSELMYFYINQGNVPDDEATQCMVAGSNGWEANHAAWNKGKNDRWAYNVTPWSLGYFRRKDLPVHFALAEEFIVGDAYYESTLAASDTNRAVLFSGTINSPGSNPGGDPLKQGGPVVDDHREAGCEKDSRGNPLACLPLKWKTVPEYLEEQNISWMVYEDTDNGWHNMLEQFEQYELDIISQGPLAQKGIYRPGLEKFFFDLKNGSLPQVSYIVPPIEISEHPPNTPNDGAWLQYAVAEALMNSDYWSKSAMFVSYDESGGFADHIMGPHAPEGTAGEWMEDPFDYTLGQAPVGPGYRVPFYIVSPWTRKGGVFTEHATHDSQILFLEKWSAAHGKNWTSKELNPWRREKLSDLVSAFDFSNKDDSYVQLPKMNRASKDPISLKYNGVAVCQSRFKQNQPYVPYGNQTELTDGFPVEKGYKKMRGGMSEGRTMVFETYNNALTHNGNKLGSSSSQKTKDRKSQHFMIHWQSKQQDPKDNRFKISTLGDNKKYLTKSLSLSSNEADGVVVSFTDKGNGKGYEIKAGSQYLNLDKGGSVSWVGSNPTTFDLYSVTY</sequence>
<gene>
    <name evidence="3" type="ORF">Malapachy_4264</name>
</gene>